<dbReference type="Proteomes" id="UP000616724">
    <property type="component" value="Unassembled WGS sequence"/>
</dbReference>
<organism evidence="2 3">
    <name type="scientific">Planobispora longispora</name>
    <dbReference type="NCBI Taxonomy" id="28887"/>
    <lineage>
        <taxon>Bacteria</taxon>
        <taxon>Bacillati</taxon>
        <taxon>Actinomycetota</taxon>
        <taxon>Actinomycetes</taxon>
        <taxon>Streptosporangiales</taxon>
        <taxon>Streptosporangiaceae</taxon>
        <taxon>Planobispora</taxon>
    </lineage>
</organism>
<evidence type="ECO:0000313" key="3">
    <source>
        <dbReference type="Proteomes" id="UP000616724"/>
    </source>
</evidence>
<dbReference type="Pfam" id="PF01636">
    <property type="entry name" value="APH"/>
    <property type="match status" value="1"/>
</dbReference>
<dbReference type="InterPro" id="IPR051678">
    <property type="entry name" value="AGP_Transferase"/>
</dbReference>
<dbReference type="PANTHER" id="PTHR21310:SF15">
    <property type="entry name" value="AMINOGLYCOSIDE PHOSPHOTRANSFERASE DOMAIN-CONTAINING PROTEIN"/>
    <property type="match status" value="1"/>
</dbReference>
<dbReference type="Gene3D" id="3.30.200.20">
    <property type="entry name" value="Phosphorylase Kinase, domain 1"/>
    <property type="match status" value="1"/>
</dbReference>
<dbReference type="Gene3D" id="3.90.1200.10">
    <property type="match status" value="1"/>
</dbReference>
<sequence length="288" mass="31145">MIDAIGALLGDRLPGYEVRSVTRLGEGWDNVAYEVNGELIVRRSKEPDPSLRGESVRREADLLAAVARLSPLPVPEPLFADAEAGVMAYAKLPGVPMSEHRVADPARLAPVLGAFLSSLHLAPVAEMEKVAERDFEPPQAWLSEAGEDYREIAELMSATARRAVEGFLGRTPPAAGPRALVFCHNDLGDEHVLVDPGTDAVTGIIDWTDAAIADPAYDLALIYRDLGPEVLDLTLASYGGRWDGADLERAVFYARCTLLQDIAYGVRTGARHYTESGLAHLDRTFADA</sequence>
<dbReference type="InterPro" id="IPR002575">
    <property type="entry name" value="Aminoglycoside_PTrfase"/>
</dbReference>
<reference evidence="2 3" key="1">
    <citation type="submission" date="2021-01" db="EMBL/GenBank/DDBJ databases">
        <title>Whole genome shotgun sequence of Planobispora longispora NBRC 13918.</title>
        <authorList>
            <person name="Komaki H."/>
            <person name="Tamura T."/>
        </authorList>
    </citation>
    <scope>NUCLEOTIDE SEQUENCE [LARGE SCALE GENOMIC DNA]</scope>
    <source>
        <strain evidence="2 3">NBRC 13918</strain>
    </source>
</reference>
<name>A0A8J3W5D4_9ACTN</name>
<keyword evidence="3" id="KW-1185">Reference proteome</keyword>
<evidence type="ECO:0000313" key="2">
    <source>
        <dbReference type="EMBL" id="GIH76460.1"/>
    </source>
</evidence>
<dbReference type="PANTHER" id="PTHR21310">
    <property type="entry name" value="AMINOGLYCOSIDE PHOSPHOTRANSFERASE-RELATED-RELATED"/>
    <property type="match status" value="1"/>
</dbReference>
<gene>
    <name evidence="2" type="primary">aph</name>
    <name evidence="2" type="ORF">Plo01_28890</name>
</gene>
<comment type="caution">
    <text evidence="2">The sequence shown here is derived from an EMBL/GenBank/DDBJ whole genome shotgun (WGS) entry which is preliminary data.</text>
</comment>
<dbReference type="EMBL" id="BOOH01000021">
    <property type="protein sequence ID" value="GIH76460.1"/>
    <property type="molecule type" value="Genomic_DNA"/>
</dbReference>
<dbReference type="SUPFAM" id="SSF56112">
    <property type="entry name" value="Protein kinase-like (PK-like)"/>
    <property type="match status" value="1"/>
</dbReference>
<dbReference type="RefSeq" id="WP_203891069.1">
    <property type="nucleotide sequence ID" value="NZ_BOOH01000021.1"/>
</dbReference>
<protein>
    <submittedName>
        <fullName evidence="2">Aminoglycoside phosphotransferase</fullName>
    </submittedName>
</protein>
<dbReference type="InterPro" id="IPR011009">
    <property type="entry name" value="Kinase-like_dom_sf"/>
</dbReference>
<evidence type="ECO:0000259" key="1">
    <source>
        <dbReference type="Pfam" id="PF01636"/>
    </source>
</evidence>
<proteinExistence type="predicted"/>
<accession>A0A8J3W5D4</accession>
<feature type="domain" description="Aminoglycoside phosphotransferase" evidence="1">
    <location>
        <begin position="21"/>
        <end position="247"/>
    </location>
</feature>
<dbReference type="AlphaFoldDB" id="A0A8J3W5D4"/>